<name>A0AAV1ZF80_9ARAC</name>
<feature type="signal peptide" evidence="1">
    <location>
        <begin position="1"/>
        <end position="17"/>
    </location>
</feature>
<accession>A0AAV1ZF80</accession>
<keyword evidence="1" id="KW-0732">Signal</keyword>
<evidence type="ECO:0000313" key="3">
    <source>
        <dbReference type="Proteomes" id="UP001497382"/>
    </source>
</evidence>
<proteinExistence type="predicted"/>
<dbReference type="EMBL" id="CAXIEN010000046">
    <property type="protein sequence ID" value="CAL1270112.1"/>
    <property type="molecule type" value="Genomic_DNA"/>
</dbReference>
<evidence type="ECO:0000313" key="2">
    <source>
        <dbReference type="EMBL" id="CAL1270112.1"/>
    </source>
</evidence>
<dbReference type="AlphaFoldDB" id="A0AAV1ZF80"/>
<protein>
    <recommendedName>
        <fullName evidence="4">Secreted protein</fullName>
    </recommendedName>
</protein>
<dbReference type="Proteomes" id="UP001497382">
    <property type="component" value="Unassembled WGS sequence"/>
</dbReference>
<organism evidence="2 3">
    <name type="scientific">Larinioides sclopetarius</name>
    <dbReference type="NCBI Taxonomy" id="280406"/>
    <lineage>
        <taxon>Eukaryota</taxon>
        <taxon>Metazoa</taxon>
        <taxon>Ecdysozoa</taxon>
        <taxon>Arthropoda</taxon>
        <taxon>Chelicerata</taxon>
        <taxon>Arachnida</taxon>
        <taxon>Araneae</taxon>
        <taxon>Araneomorphae</taxon>
        <taxon>Entelegynae</taxon>
        <taxon>Araneoidea</taxon>
        <taxon>Araneidae</taxon>
        <taxon>Larinioides</taxon>
    </lineage>
</organism>
<reference evidence="2 3" key="1">
    <citation type="submission" date="2024-04" db="EMBL/GenBank/DDBJ databases">
        <authorList>
            <person name="Rising A."/>
            <person name="Reimegard J."/>
            <person name="Sonavane S."/>
            <person name="Akerstrom W."/>
            <person name="Nylinder S."/>
            <person name="Hedman E."/>
            <person name="Kallberg Y."/>
        </authorList>
    </citation>
    <scope>NUCLEOTIDE SEQUENCE [LARGE SCALE GENOMIC DNA]</scope>
</reference>
<keyword evidence="3" id="KW-1185">Reference proteome</keyword>
<evidence type="ECO:0008006" key="4">
    <source>
        <dbReference type="Google" id="ProtNLM"/>
    </source>
</evidence>
<evidence type="ECO:0000256" key="1">
    <source>
        <dbReference type="SAM" id="SignalP"/>
    </source>
</evidence>
<sequence>MILSALFLTIMFAGSFACSDDHCKDPSLPGELIAVNFLPNEKQLGRLCPKVLSFLECERDFLECPGRTLEELATSSDRREASGAKGMLGSLSLVRDLCDEDSSFNHDYLASVDCFRDVFEEVTRTCRDDVLAPVENFFDEIYPMSDELHAETLAEMSCLRDAFELACIVDNLGDSCGTVAQRTAVNALERMKALLKAEICADVKDVADLKSRFLDTLELDEKRRSNFQEIFDLVKRRR</sequence>
<gene>
    <name evidence="2" type="ORF">LARSCL_LOCUS5112</name>
</gene>
<comment type="caution">
    <text evidence="2">The sequence shown here is derived from an EMBL/GenBank/DDBJ whole genome shotgun (WGS) entry which is preliminary data.</text>
</comment>
<feature type="chain" id="PRO_5043841840" description="Secreted protein" evidence="1">
    <location>
        <begin position="18"/>
        <end position="238"/>
    </location>
</feature>